<dbReference type="Gene3D" id="3.10.450.360">
    <property type="match status" value="1"/>
</dbReference>
<reference evidence="2 3" key="1">
    <citation type="submission" date="2015-10" db="EMBL/GenBank/DDBJ databases">
        <title>Draft genome sequence of Salegentibacter salinarum KCTC 12975.</title>
        <authorList>
            <person name="Lin W."/>
            <person name="Zheng Q."/>
        </authorList>
    </citation>
    <scope>NUCLEOTIDE SEQUENCE [LARGE SCALE GENOMIC DNA]</scope>
    <source>
        <strain evidence="2 3">KCTC 12975</strain>
    </source>
</reference>
<keyword evidence="3" id="KW-1185">Reference proteome</keyword>
<feature type="domain" description="Putative beta-lactamase-inhibitor-like PepSY-like" evidence="1">
    <location>
        <begin position="17"/>
        <end position="75"/>
    </location>
</feature>
<proteinExistence type="predicted"/>
<evidence type="ECO:0000313" key="3">
    <source>
        <dbReference type="Proteomes" id="UP000232673"/>
    </source>
</evidence>
<sequence>MKKSIFLILAIALGFTACENDDMRNSDIPSVVLNGFTEEFPDAKGVEWEIKADFYEADFDLANVDYEAVINTDGSLVRYKYEIVYDELPEAVKATITADYDQTKIDDIEVLKISENTYYQIEFDEEPTDVKVIFGKTGEVNTEVTTW</sequence>
<dbReference type="OrthoDB" id="1121502at2"/>
<dbReference type="InterPro" id="IPR021533">
    <property type="entry name" value="PepSY-like"/>
</dbReference>
<dbReference type="Proteomes" id="UP000232673">
    <property type="component" value="Unassembled WGS sequence"/>
</dbReference>
<gene>
    <name evidence="2" type="ORF">APR41_13870</name>
</gene>
<dbReference type="PROSITE" id="PS51257">
    <property type="entry name" value="PROKAR_LIPOPROTEIN"/>
    <property type="match status" value="1"/>
</dbReference>
<organism evidence="2 3">
    <name type="scientific">Salegentibacter salinarum</name>
    <dbReference type="NCBI Taxonomy" id="447422"/>
    <lineage>
        <taxon>Bacteria</taxon>
        <taxon>Pseudomonadati</taxon>
        <taxon>Bacteroidota</taxon>
        <taxon>Flavobacteriia</taxon>
        <taxon>Flavobacteriales</taxon>
        <taxon>Flavobacteriaceae</taxon>
        <taxon>Salegentibacter</taxon>
    </lineage>
</organism>
<dbReference type="Pfam" id="PF11396">
    <property type="entry name" value="PepSY_like"/>
    <property type="match status" value="2"/>
</dbReference>
<dbReference type="RefSeq" id="WP_079713938.1">
    <property type="nucleotide sequence ID" value="NZ_FUZC01000012.1"/>
</dbReference>
<name>A0A2N0U034_9FLAO</name>
<evidence type="ECO:0000313" key="2">
    <source>
        <dbReference type="EMBL" id="PKD20362.1"/>
    </source>
</evidence>
<evidence type="ECO:0000259" key="1">
    <source>
        <dbReference type="Pfam" id="PF11396"/>
    </source>
</evidence>
<feature type="domain" description="Putative beta-lactamase-inhibitor-like PepSY-like" evidence="1">
    <location>
        <begin position="80"/>
        <end position="140"/>
    </location>
</feature>
<comment type="caution">
    <text evidence="2">The sequence shown here is derived from an EMBL/GenBank/DDBJ whole genome shotgun (WGS) entry which is preliminary data.</text>
</comment>
<dbReference type="STRING" id="447422.SAMN05660903_02915"/>
<dbReference type="AlphaFoldDB" id="A0A2N0U034"/>
<accession>A0A2N0U034</accession>
<dbReference type="EMBL" id="LKTS01000005">
    <property type="protein sequence ID" value="PKD20362.1"/>
    <property type="molecule type" value="Genomic_DNA"/>
</dbReference>
<dbReference type="SUPFAM" id="SSF160574">
    <property type="entry name" value="BT0923-like"/>
    <property type="match status" value="1"/>
</dbReference>
<protein>
    <recommendedName>
        <fullName evidence="1">Putative beta-lactamase-inhibitor-like PepSY-like domain-containing protein</fullName>
    </recommendedName>
</protein>